<proteinExistence type="predicted"/>
<reference evidence="1 2" key="1">
    <citation type="submission" date="2015-10" db="EMBL/GenBank/DDBJ databases">
        <title>Full genome of DAOMC 229536 Phialocephala scopiformis, a fungal endophyte of spruce producing the potent anti-insectan compound rugulosin.</title>
        <authorList>
            <consortium name="DOE Joint Genome Institute"/>
            <person name="Walker A.K."/>
            <person name="Frasz S.L."/>
            <person name="Seifert K.A."/>
            <person name="Miller J.D."/>
            <person name="Mondo S.J."/>
            <person name="Labutti K."/>
            <person name="Lipzen A."/>
            <person name="Dockter R."/>
            <person name="Kennedy M."/>
            <person name="Grigoriev I.V."/>
            <person name="Spatafora J.W."/>
        </authorList>
    </citation>
    <scope>NUCLEOTIDE SEQUENCE [LARGE SCALE GENOMIC DNA]</scope>
    <source>
        <strain evidence="1 2">CBS 120377</strain>
    </source>
</reference>
<dbReference type="InParanoid" id="A0A194WXW6"/>
<accession>A0A194WXW6</accession>
<dbReference type="AlphaFoldDB" id="A0A194WXW6"/>
<protein>
    <submittedName>
        <fullName evidence="1">Uncharacterized protein</fullName>
    </submittedName>
</protein>
<dbReference type="GeneID" id="28815582"/>
<name>A0A194WXW6_MOLSC</name>
<sequence length="97" mass="10981">MARTFFACLLAPGQGSDKSTSRPGDQHISEASSTLLLALIPLFLALEWRPWISVYLLGPFFYFPSSSHSFPSSPRSSRLQIERACMRRTLPYRTLPF</sequence>
<evidence type="ECO:0000313" key="2">
    <source>
        <dbReference type="Proteomes" id="UP000070700"/>
    </source>
</evidence>
<dbReference type="Proteomes" id="UP000070700">
    <property type="component" value="Unassembled WGS sequence"/>
</dbReference>
<keyword evidence="2" id="KW-1185">Reference proteome</keyword>
<dbReference type="RefSeq" id="XP_018066889.1">
    <property type="nucleotide sequence ID" value="XM_018205856.1"/>
</dbReference>
<dbReference type="KEGG" id="psco:LY89DRAFT_209609"/>
<organism evidence="1 2">
    <name type="scientific">Mollisia scopiformis</name>
    <name type="common">Conifer needle endophyte fungus</name>
    <name type="synonym">Phialocephala scopiformis</name>
    <dbReference type="NCBI Taxonomy" id="149040"/>
    <lineage>
        <taxon>Eukaryota</taxon>
        <taxon>Fungi</taxon>
        <taxon>Dikarya</taxon>
        <taxon>Ascomycota</taxon>
        <taxon>Pezizomycotina</taxon>
        <taxon>Leotiomycetes</taxon>
        <taxon>Helotiales</taxon>
        <taxon>Mollisiaceae</taxon>
        <taxon>Mollisia</taxon>
    </lineage>
</organism>
<gene>
    <name evidence="1" type="ORF">LY89DRAFT_209609</name>
</gene>
<evidence type="ECO:0000313" key="1">
    <source>
        <dbReference type="EMBL" id="KUJ12534.1"/>
    </source>
</evidence>
<dbReference type="EMBL" id="KQ947424">
    <property type="protein sequence ID" value="KUJ12534.1"/>
    <property type="molecule type" value="Genomic_DNA"/>
</dbReference>